<dbReference type="SFLD" id="SFLDG00358">
    <property type="entry name" value="Main_(cytGST)"/>
    <property type="match status" value="1"/>
</dbReference>
<dbReference type="InterPro" id="IPR040079">
    <property type="entry name" value="Glutathione_S-Trfase"/>
</dbReference>
<dbReference type="eggNOG" id="COG0625">
    <property type="taxonomic scope" value="Bacteria"/>
</dbReference>
<dbReference type="SUPFAM" id="SSF52833">
    <property type="entry name" value="Thioredoxin-like"/>
    <property type="match status" value="1"/>
</dbReference>
<dbReference type="PROSITE" id="PS50405">
    <property type="entry name" value="GST_CTER"/>
    <property type="match status" value="1"/>
</dbReference>
<dbReference type="RefSeq" id="WP_036191339.1">
    <property type="nucleotide sequence ID" value="NZ_JMQN01000057.1"/>
</dbReference>
<dbReference type="InterPro" id="IPR004045">
    <property type="entry name" value="Glutathione_S-Trfase_N"/>
</dbReference>
<dbReference type="AlphaFoldDB" id="A0A081FUC3"/>
<protein>
    <submittedName>
        <fullName evidence="3">Glutathione transferase</fullName>
        <ecNumber evidence="3">2.5.1.18</ecNumber>
    </submittedName>
</protein>
<dbReference type="PANTHER" id="PTHR43968">
    <property type="match status" value="1"/>
</dbReference>
<feature type="domain" description="GST C-terminal" evidence="2">
    <location>
        <begin position="89"/>
        <end position="214"/>
    </location>
</feature>
<comment type="caution">
    <text evidence="3">The sequence shown here is derived from an EMBL/GenBank/DDBJ whole genome shotgun (WGS) entry which is preliminary data.</text>
</comment>
<name>A0A081FUC3_9GAMM</name>
<sequence>MAKLHILGPTFSNFVRSVMLCCEEKGVDYSVGLELDGQSIGFKSEEHFKLHPYGKVPVLIHGDRVIFETAVICRYIDAVFDGPALQPEHLWERTQVEMASAEISLYIDKALVRDLLLEFAFPKGEDGSIRMDAVERALPQAQKALARVERLLADRDFIVGNRYTMADALLTPMLNYVSGLPMASDLMPEQGALNVYVQRMKARASGQKVLLPLG</sequence>
<dbReference type="Pfam" id="PF00043">
    <property type="entry name" value="GST_C"/>
    <property type="match status" value="1"/>
</dbReference>
<dbReference type="SFLD" id="SFLDS00019">
    <property type="entry name" value="Glutathione_Transferase_(cytos"/>
    <property type="match status" value="1"/>
</dbReference>
<dbReference type="GO" id="GO:0005737">
    <property type="term" value="C:cytoplasm"/>
    <property type="evidence" value="ECO:0007669"/>
    <property type="project" value="TreeGrafter"/>
</dbReference>
<dbReference type="SUPFAM" id="SSF47616">
    <property type="entry name" value="GST C-terminal domain-like"/>
    <property type="match status" value="1"/>
</dbReference>
<dbReference type="InterPro" id="IPR036282">
    <property type="entry name" value="Glutathione-S-Trfase_C_sf"/>
</dbReference>
<evidence type="ECO:0000259" key="1">
    <source>
        <dbReference type="PROSITE" id="PS50404"/>
    </source>
</evidence>
<accession>A0A081FUC3</accession>
<reference evidence="3 4" key="1">
    <citation type="submission" date="2014-04" db="EMBL/GenBank/DDBJ databases">
        <title>Marinobacterium kochiensis sp. nov., isolated from sediment sample collected from Kochi backwaters in Kerala, India.</title>
        <authorList>
            <person name="Singh A."/>
            <person name="Pinnaka A.K."/>
        </authorList>
    </citation>
    <scope>NUCLEOTIDE SEQUENCE [LARGE SCALE GENOMIC DNA]</scope>
    <source>
        <strain evidence="3 4">AK27</strain>
    </source>
</reference>
<dbReference type="InterPro" id="IPR010987">
    <property type="entry name" value="Glutathione-S-Trfase_C-like"/>
</dbReference>
<dbReference type="EMBL" id="JMQN01000057">
    <property type="protein sequence ID" value="KEA62128.1"/>
    <property type="molecule type" value="Genomic_DNA"/>
</dbReference>
<dbReference type="InterPro" id="IPR036249">
    <property type="entry name" value="Thioredoxin-like_sf"/>
</dbReference>
<dbReference type="InterPro" id="IPR004046">
    <property type="entry name" value="GST_C"/>
</dbReference>
<keyword evidence="3" id="KW-0808">Transferase</keyword>
<dbReference type="Gene3D" id="1.20.1050.10">
    <property type="match status" value="1"/>
</dbReference>
<dbReference type="EC" id="2.5.1.18" evidence="3"/>
<dbReference type="InterPro" id="IPR050983">
    <property type="entry name" value="GST_Omega/HSP26"/>
</dbReference>
<evidence type="ECO:0000313" key="4">
    <source>
        <dbReference type="Proteomes" id="UP000028252"/>
    </source>
</evidence>
<evidence type="ECO:0000259" key="2">
    <source>
        <dbReference type="PROSITE" id="PS50405"/>
    </source>
</evidence>
<gene>
    <name evidence="3" type="ORF">ADIMK_3789</name>
</gene>
<dbReference type="PANTHER" id="PTHR43968:SF6">
    <property type="entry name" value="GLUTATHIONE S-TRANSFERASE OMEGA"/>
    <property type="match status" value="1"/>
</dbReference>
<organism evidence="3 4">
    <name type="scientific">Marinobacterium lacunae</name>
    <dbReference type="NCBI Taxonomy" id="1232683"/>
    <lineage>
        <taxon>Bacteria</taxon>
        <taxon>Pseudomonadati</taxon>
        <taxon>Pseudomonadota</taxon>
        <taxon>Gammaproteobacteria</taxon>
        <taxon>Oceanospirillales</taxon>
        <taxon>Oceanospirillaceae</taxon>
        <taxon>Marinobacterium</taxon>
    </lineage>
</organism>
<dbReference type="STRING" id="1232683.ADIMK_3789"/>
<dbReference type="GO" id="GO:0004364">
    <property type="term" value="F:glutathione transferase activity"/>
    <property type="evidence" value="ECO:0007669"/>
    <property type="project" value="UniProtKB-EC"/>
</dbReference>
<dbReference type="Pfam" id="PF13409">
    <property type="entry name" value="GST_N_2"/>
    <property type="match status" value="1"/>
</dbReference>
<evidence type="ECO:0000313" key="3">
    <source>
        <dbReference type="EMBL" id="KEA62128.1"/>
    </source>
</evidence>
<keyword evidence="4" id="KW-1185">Reference proteome</keyword>
<dbReference type="PROSITE" id="PS50404">
    <property type="entry name" value="GST_NTER"/>
    <property type="match status" value="1"/>
</dbReference>
<proteinExistence type="predicted"/>
<dbReference type="Gene3D" id="3.40.30.10">
    <property type="entry name" value="Glutaredoxin"/>
    <property type="match status" value="1"/>
</dbReference>
<dbReference type="OrthoDB" id="5740960at2"/>
<feature type="domain" description="GST N-terminal" evidence="1">
    <location>
        <begin position="2"/>
        <end position="84"/>
    </location>
</feature>
<dbReference type="PATRIC" id="fig|1232683.4.peg.3730"/>
<dbReference type="Proteomes" id="UP000028252">
    <property type="component" value="Unassembled WGS sequence"/>
</dbReference>